<protein>
    <recommendedName>
        <fullName evidence="2">Dockerin domain-containing protein</fullName>
    </recommendedName>
</protein>
<sequence length="252" mass="26774">PFSMGLNNNALGVNQSETYPNAFGILPLADPDTTVNPGTPLDDIDATLGFTELTPPRTYFTISADSPSHEFLPGPDSGATIFFDQDFQTPDTESLFAGPAQLGLKFLDEIDGLIVLDDDLNGIYNGSDTVYVSLAPGSPTLDILNASPGDVLVIESGTVAVFAPSLVFGLRPADNMNALDMVPLINGSAEDTINMMVDCPADFNDDGGFNSHDVLAFFNAWNDEDPRADFNGDGAFTTLDVLLFLGFWVSGC</sequence>
<organism evidence="1">
    <name type="scientific">hydrothermal vent metagenome</name>
    <dbReference type="NCBI Taxonomy" id="652676"/>
    <lineage>
        <taxon>unclassified sequences</taxon>
        <taxon>metagenomes</taxon>
        <taxon>ecological metagenomes</taxon>
    </lineage>
</organism>
<dbReference type="Gene3D" id="1.10.1330.10">
    <property type="entry name" value="Dockerin domain"/>
    <property type="match status" value="1"/>
</dbReference>
<dbReference type="EMBL" id="UOGK01000558">
    <property type="protein sequence ID" value="VAX41529.1"/>
    <property type="molecule type" value="Genomic_DNA"/>
</dbReference>
<dbReference type="InterPro" id="IPR036439">
    <property type="entry name" value="Dockerin_dom_sf"/>
</dbReference>
<dbReference type="NCBIfam" id="NF041540">
    <property type="entry name" value="dockerin_GC"/>
    <property type="match status" value="1"/>
</dbReference>
<dbReference type="GO" id="GO:0000272">
    <property type="term" value="P:polysaccharide catabolic process"/>
    <property type="evidence" value="ECO:0007669"/>
    <property type="project" value="InterPro"/>
</dbReference>
<dbReference type="AlphaFoldDB" id="A0A3B1DGP5"/>
<name>A0A3B1DGP5_9ZZZZ</name>
<reference evidence="1" key="1">
    <citation type="submission" date="2018-06" db="EMBL/GenBank/DDBJ databases">
        <authorList>
            <person name="Zhirakovskaya E."/>
        </authorList>
    </citation>
    <scope>NUCLEOTIDE SEQUENCE</scope>
</reference>
<evidence type="ECO:0008006" key="2">
    <source>
        <dbReference type="Google" id="ProtNLM"/>
    </source>
</evidence>
<dbReference type="InterPro" id="IPR053783">
    <property type="entry name" value="Dockerin_dom_GC-type"/>
</dbReference>
<evidence type="ECO:0000313" key="1">
    <source>
        <dbReference type="EMBL" id="VAX41529.1"/>
    </source>
</evidence>
<gene>
    <name evidence="1" type="ORF">MNBD_PLANCTO03-979</name>
</gene>
<accession>A0A3B1DGP5</accession>
<feature type="non-terminal residue" evidence="1">
    <location>
        <position position="1"/>
    </location>
</feature>
<proteinExistence type="predicted"/>